<proteinExistence type="predicted"/>
<accession>A0ACC2X6K8</accession>
<organism evidence="1 2">
    <name type="scientific">Naganishia onofrii</name>
    <dbReference type="NCBI Taxonomy" id="1851511"/>
    <lineage>
        <taxon>Eukaryota</taxon>
        <taxon>Fungi</taxon>
        <taxon>Dikarya</taxon>
        <taxon>Basidiomycota</taxon>
        <taxon>Agaricomycotina</taxon>
        <taxon>Tremellomycetes</taxon>
        <taxon>Filobasidiales</taxon>
        <taxon>Filobasidiaceae</taxon>
        <taxon>Naganishia</taxon>
    </lineage>
</organism>
<name>A0ACC2X6K8_9TREE</name>
<sequence>MSIQTDDVPMATAPTATSTIPSTTTSTATGSANRDSRIHTHSHIKGLGLGSDGMALPISQGFVGQTQAREALGIHLGLLREGRYSGRPLLLVGPPGTGKTALALALSQELGSKVPFCPMVGSEVFSGEVKKTEVLSGGFRRAIGLRIKETKEVYEGEVTELTPAETENPLSGYGKTISHVIVGLKTVKGTKQLRLDPSIYEAIQKERVVVGDVIYIEANTGAVKRVGRSDAYATEFDLEADEYVPLPKGDVHKRKELVQDVTLHDLDMANARPQGGQDIMSVMGQLVKGGRTEVTDKLRREINKVVDRYIEQGVAELVPGVLFIDEASLMAKCEGYCALISFRHQVHMLDMECFTFLNKALESPMSPYVVLASNRANCVIRGTESDNGGHGVVSPHGIPVDLLDRCMIVRTYPYKLDEVRVVLETRCRVEGLAVSPEALEKLANEGIQSSLRYALQLLTPASIIARLSGRTQIEPQDVGEMNSLFLDAKRSATLLREMQGSAGGPQNGSS</sequence>
<evidence type="ECO:0000313" key="1">
    <source>
        <dbReference type="EMBL" id="KAJ9118994.1"/>
    </source>
</evidence>
<comment type="caution">
    <text evidence="1">The sequence shown here is derived from an EMBL/GenBank/DDBJ whole genome shotgun (WGS) entry which is preliminary data.</text>
</comment>
<keyword evidence="1" id="KW-0347">Helicase</keyword>
<keyword evidence="1" id="KW-0547">Nucleotide-binding</keyword>
<keyword evidence="2" id="KW-1185">Reference proteome</keyword>
<gene>
    <name evidence="1" type="primary">RVB1</name>
    <name evidence="1" type="ORF">QFC24_005960</name>
</gene>
<protein>
    <submittedName>
        <fullName evidence="1">RuvB ATP-dependent DNA helicase pontin</fullName>
    </submittedName>
</protein>
<evidence type="ECO:0000313" key="2">
    <source>
        <dbReference type="Proteomes" id="UP001234202"/>
    </source>
</evidence>
<reference evidence="1" key="1">
    <citation type="submission" date="2023-04" db="EMBL/GenBank/DDBJ databases">
        <title>Draft Genome sequencing of Naganishia species isolated from polar environments using Oxford Nanopore Technology.</title>
        <authorList>
            <person name="Leo P."/>
            <person name="Venkateswaran K."/>
        </authorList>
    </citation>
    <scope>NUCLEOTIDE SEQUENCE</scope>
    <source>
        <strain evidence="1">DBVPG 5303</strain>
    </source>
</reference>
<dbReference type="EMBL" id="JASBWV010000026">
    <property type="protein sequence ID" value="KAJ9118994.1"/>
    <property type="molecule type" value="Genomic_DNA"/>
</dbReference>
<dbReference type="Proteomes" id="UP001234202">
    <property type="component" value="Unassembled WGS sequence"/>
</dbReference>
<keyword evidence="1" id="KW-0378">Hydrolase</keyword>
<keyword evidence="1" id="KW-0067">ATP-binding</keyword>